<proteinExistence type="predicted"/>
<protein>
    <submittedName>
        <fullName evidence="1">Uncharacterized protein</fullName>
    </submittedName>
</protein>
<organism evidence="1">
    <name type="scientific">Caudovirales sp. ctUL28</name>
    <dbReference type="NCBI Taxonomy" id="2826778"/>
    <lineage>
        <taxon>Viruses</taxon>
        <taxon>Duplodnaviria</taxon>
        <taxon>Heunggongvirae</taxon>
        <taxon>Uroviricota</taxon>
        <taxon>Caudoviricetes</taxon>
    </lineage>
</organism>
<accession>A0A8S5MV35</accession>
<sequence length="43" mass="4571">MMTALDTPDNLTVHRADTNGEATASTVIVAEVLDGIKERNNVS</sequence>
<evidence type="ECO:0000313" key="1">
    <source>
        <dbReference type="EMBL" id="DAD86261.1"/>
    </source>
</evidence>
<reference evidence="1" key="1">
    <citation type="journal article" date="2021" name="Proc. Natl. Acad. Sci. U.S.A.">
        <title>A Catalog of Tens of Thousands of Viruses from Human Metagenomes Reveals Hidden Associations with Chronic Diseases.</title>
        <authorList>
            <person name="Tisza M.J."/>
            <person name="Buck C.B."/>
        </authorList>
    </citation>
    <scope>NUCLEOTIDE SEQUENCE</scope>
    <source>
        <strain evidence="1">CtUL28</strain>
    </source>
</reference>
<dbReference type="EMBL" id="BK014996">
    <property type="protein sequence ID" value="DAD86261.1"/>
    <property type="molecule type" value="Genomic_DNA"/>
</dbReference>
<name>A0A8S5MV35_9CAUD</name>